<dbReference type="InterPro" id="IPR013762">
    <property type="entry name" value="Integrase-like_cat_sf"/>
</dbReference>
<dbReference type="Proteomes" id="UP000284824">
    <property type="component" value="Unassembled WGS sequence"/>
</dbReference>
<dbReference type="SUPFAM" id="SSF56349">
    <property type="entry name" value="DNA breaking-rejoining enzymes"/>
    <property type="match status" value="1"/>
</dbReference>
<accession>A0A438LXV8</accession>
<feature type="region of interest" description="Disordered" evidence="2">
    <location>
        <begin position="1"/>
        <end position="31"/>
    </location>
</feature>
<dbReference type="EMBL" id="SAUN01000001">
    <property type="protein sequence ID" value="RVX38365.1"/>
    <property type="molecule type" value="Genomic_DNA"/>
</dbReference>
<protein>
    <submittedName>
        <fullName evidence="4">Phage integrase family protein</fullName>
    </submittedName>
</protein>
<feature type="domain" description="Tyr recombinase" evidence="3">
    <location>
        <begin position="93"/>
        <end position="332"/>
    </location>
</feature>
<dbReference type="GO" id="GO:0015074">
    <property type="term" value="P:DNA integration"/>
    <property type="evidence" value="ECO:0007669"/>
    <property type="project" value="InterPro"/>
</dbReference>
<comment type="caution">
    <text evidence="4">The sequence shown here is derived from an EMBL/GenBank/DDBJ whole genome shotgun (WGS) entry which is preliminary data.</text>
</comment>
<evidence type="ECO:0000313" key="4">
    <source>
        <dbReference type="EMBL" id="RVX38365.1"/>
    </source>
</evidence>
<proteinExistence type="predicted"/>
<keyword evidence="1" id="KW-0233">DNA recombination</keyword>
<feature type="compositionally biased region" description="Basic residues" evidence="2">
    <location>
        <begin position="272"/>
        <end position="297"/>
    </location>
</feature>
<dbReference type="Gene3D" id="1.10.443.10">
    <property type="entry name" value="Intergrase catalytic core"/>
    <property type="match status" value="1"/>
</dbReference>
<sequence length="332" mass="37622">MLDRLRPRPRPRPRARSPPWAPTLPVATTSTRTPARCSSARWISDLSSRFGTSTVQTAFLVLQCVFSLAVADEVIKRSPAKSPVVQVPKRAAEEITAWSDERVSAAIDAHPELFRLLPIIGAACGLRQGELFGLALEDFDFEERVLRVHRQIKKLGSDHLYALPKNDRERVVPLPAWAAGAVKRHVSVYRPLVCSLPWEKLDGKPRTHNLLFRWTGDRHVRSRTHSEIVWKPALVQAGVIPLPDKDSRQRRRLHHLPQGGAAPAPPLLRERHAGRRRLSQRTRRASRPRRTRIHPPRLRPPDARLPRPRPQGHRTTACSVHARSLTEQGPEQ</sequence>
<reference evidence="4 5" key="1">
    <citation type="submission" date="2019-01" db="EMBL/GenBank/DDBJ databases">
        <title>Sequencing the genomes of 1000 actinobacteria strains.</title>
        <authorList>
            <person name="Klenk H.-P."/>
        </authorList>
    </citation>
    <scope>NUCLEOTIDE SEQUENCE [LARGE SCALE GENOMIC DNA]</scope>
    <source>
        <strain evidence="4 5">DSM 43925</strain>
    </source>
</reference>
<evidence type="ECO:0000256" key="1">
    <source>
        <dbReference type="ARBA" id="ARBA00023172"/>
    </source>
</evidence>
<name>A0A438LXV8_9ACTN</name>
<evidence type="ECO:0000259" key="3">
    <source>
        <dbReference type="PROSITE" id="PS51898"/>
    </source>
</evidence>
<dbReference type="InterPro" id="IPR002104">
    <property type="entry name" value="Integrase_catalytic"/>
</dbReference>
<evidence type="ECO:0000256" key="2">
    <source>
        <dbReference type="SAM" id="MobiDB-lite"/>
    </source>
</evidence>
<evidence type="ECO:0000313" key="5">
    <source>
        <dbReference type="Proteomes" id="UP000284824"/>
    </source>
</evidence>
<dbReference type="OrthoDB" id="1822491at2"/>
<keyword evidence="5" id="KW-1185">Reference proteome</keyword>
<dbReference type="GO" id="GO:0006310">
    <property type="term" value="P:DNA recombination"/>
    <property type="evidence" value="ECO:0007669"/>
    <property type="project" value="UniProtKB-KW"/>
</dbReference>
<dbReference type="AlphaFoldDB" id="A0A438LXV8"/>
<gene>
    <name evidence="4" type="ORF">EDD27_0665</name>
</gene>
<dbReference type="PROSITE" id="PS51898">
    <property type="entry name" value="TYR_RECOMBINASE"/>
    <property type="match status" value="1"/>
</dbReference>
<dbReference type="GO" id="GO:0003677">
    <property type="term" value="F:DNA binding"/>
    <property type="evidence" value="ECO:0007669"/>
    <property type="project" value="InterPro"/>
</dbReference>
<organism evidence="4 5">
    <name type="scientific">Nonomuraea polychroma</name>
    <dbReference type="NCBI Taxonomy" id="46176"/>
    <lineage>
        <taxon>Bacteria</taxon>
        <taxon>Bacillati</taxon>
        <taxon>Actinomycetota</taxon>
        <taxon>Actinomycetes</taxon>
        <taxon>Streptosporangiales</taxon>
        <taxon>Streptosporangiaceae</taxon>
        <taxon>Nonomuraea</taxon>
    </lineage>
</organism>
<dbReference type="InterPro" id="IPR011010">
    <property type="entry name" value="DNA_brk_join_enz"/>
</dbReference>
<feature type="region of interest" description="Disordered" evidence="2">
    <location>
        <begin position="241"/>
        <end position="332"/>
    </location>
</feature>